<keyword evidence="9 10" id="KW-0739">Sodium transport</keyword>
<sequence length="529" mass="56520">MDQLALLFVLLIGAVVVVPFADRLGLPSPVLMTLGGMVLALIPFVPNVNVPPELILPLVLPPLLYASVQRTSWRQFTANLKPILLLAVALVFVTTAAVAAVANAVVPGVSVAAAVALGALVAPPDPVAASAVAGSVGLPRRLMSILEGEGLFNDVTAIVLYHVAIAAAVSGSFSLPGAVGQLVLSAVVAVAVGLALGWAARRLMTVLGDATLRIGLTLLVPFVSYVLAEELHGSGVLAVLTTALFLAEYATDADDVLGRLAGHTFWEIVDTLVTGVAFGLIGLELHNVFGTASGRWGEMLTAGGAVIAVVVGVRLLWLLPAAWLAMKLHRRRDIDEEVPVSWRETVVMWWSGMRGVASVALALAIPLTMDDGSPFPARDEILFVAFAVIIATLVVQGLTLPWLVKKLGVRSDTDAEREFARHLAVRAAKAAKFRLKEIEHTEEIPDDLLEQLTRRAWDVGARISPDMIDEERREAHAQRVQRIRTVQRIQAEMLAAARREVLSARSEPGADPEVVDRVLRHLDVRSLRG</sequence>
<name>A0ABW0Z962_9ACTN</name>
<feature type="transmembrane region" description="Helical" evidence="10">
    <location>
        <begin position="150"/>
        <end position="173"/>
    </location>
</feature>
<keyword evidence="10" id="KW-0050">Antiport</keyword>
<feature type="transmembrane region" description="Helical" evidence="10">
    <location>
        <begin position="83"/>
        <end position="105"/>
    </location>
</feature>
<keyword evidence="7 10" id="KW-0406">Ion transport</keyword>
<feature type="transmembrane region" description="Helical" evidence="10">
    <location>
        <begin position="381"/>
        <end position="404"/>
    </location>
</feature>
<dbReference type="InterPro" id="IPR006153">
    <property type="entry name" value="Cation/H_exchanger_TM"/>
</dbReference>
<feature type="transmembrane region" description="Helical" evidence="10">
    <location>
        <begin position="111"/>
        <end position="138"/>
    </location>
</feature>
<keyword evidence="2 10" id="KW-0813">Transport</keyword>
<feature type="transmembrane region" description="Helical" evidence="10">
    <location>
        <begin position="210"/>
        <end position="228"/>
    </location>
</feature>
<keyword evidence="8 10" id="KW-0472">Membrane</keyword>
<proteinExistence type="inferred from homology"/>
<dbReference type="RefSeq" id="WP_390319113.1">
    <property type="nucleotide sequence ID" value="NZ_JBHSPB010000015.1"/>
</dbReference>
<feature type="transmembrane region" description="Helical" evidence="10">
    <location>
        <begin position="179"/>
        <end position="198"/>
    </location>
</feature>
<keyword evidence="3 10" id="KW-1003">Cell membrane</keyword>
<dbReference type="InterPro" id="IPR004705">
    <property type="entry name" value="Cation/H_exchanger_CPA1_bac"/>
</dbReference>
<dbReference type="EMBL" id="JBHSPB010000015">
    <property type="protein sequence ID" value="MFC5723130.1"/>
    <property type="molecule type" value="Genomic_DNA"/>
</dbReference>
<evidence type="ECO:0000256" key="4">
    <source>
        <dbReference type="ARBA" id="ARBA00022692"/>
    </source>
</evidence>
<feature type="domain" description="Cation/H+ exchanger transmembrane" evidence="11">
    <location>
        <begin position="15"/>
        <end position="406"/>
    </location>
</feature>
<dbReference type="PANTHER" id="PTHR10110:SF86">
    <property type="entry name" value="SODIUM_HYDROGEN EXCHANGER 7"/>
    <property type="match status" value="1"/>
</dbReference>
<feature type="transmembrane region" description="Helical" evidence="10">
    <location>
        <begin position="303"/>
        <end position="326"/>
    </location>
</feature>
<evidence type="ECO:0000313" key="13">
    <source>
        <dbReference type="Proteomes" id="UP001596083"/>
    </source>
</evidence>
<dbReference type="PANTHER" id="PTHR10110">
    <property type="entry name" value="SODIUM/HYDROGEN EXCHANGER"/>
    <property type="match status" value="1"/>
</dbReference>
<evidence type="ECO:0000256" key="2">
    <source>
        <dbReference type="ARBA" id="ARBA00022448"/>
    </source>
</evidence>
<keyword evidence="6 10" id="KW-0915">Sodium</keyword>
<dbReference type="InterPro" id="IPR018422">
    <property type="entry name" value="Cation/H_exchanger_CPA1"/>
</dbReference>
<comment type="similarity">
    <text evidence="10">Belongs to the monovalent cation:proton antiporter 1 (CPA1) transporter (TC 2.A.36) family.</text>
</comment>
<dbReference type="Proteomes" id="UP001596083">
    <property type="component" value="Unassembled WGS sequence"/>
</dbReference>
<evidence type="ECO:0000256" key="7">
    <source>
        <dbReference type="ARBA" id="ARBA00023065"/>
    </source>
</evidence>
<comment type="function">
    <text evidence="10">Na(+)/H(+) antiporter that extrudes sodium in exchange for external protons.</text>
</comment>
<evidence type="ECO:0000256" key="6">
    <source>
        <dbReference type="ARBA" id="ARBA00023053"/>
    </source>
</evidence>
<reference evidence="13" key="1">
    <citation type="journal article" date="2019" name="Int. J. Syst. Evol. Microbiol.">
        <title>The Global Catalogue of Microorganisms (GCM) 10K type strain sequencing project: providing services to taxonomists for standard genome sequencing and annotation.</title>
        <authorList>
            <consortium name="The Broad Institute Genomics Platform"/>
            <consortium name="The Broad Institute Genome Sequencing Center for Infectious Disease"/>
            <person name="Wu L."/>
            <person name="Ma J."/>
        </authorList>
    </citation>
    <scope>NUCLEOTIDE SEQUENCE [LARGE SCALE GENOMIC DNA]</scope>
    <source>
        <strain evidence="13">CGMCC 4.7304</strain>
    </source>
</reference>
<keyword evidence="4 10" id="KW-0812">Transmembrane</keyword>
<evidence type="ECO:0000256" key="3">
    <source>
        <dbReference type="ARBA" id="ARBA00022475"/>
    </source>
</evidence>
<evidence type="ECO:0000256" key="1">
    <source>
        <dbReference type="ARBA" id="ARBA00004651"/>
    </source>
</evidence>
<keyword evidence="5 10" id="KW-1133">Transmembrane helix</keyword>
<evidence type="ECO:0000259" key="11">
    <source>
        <dbReference type="Pfam" id="PF00999"/>
    </source>
</evidence>
<evidence type="ECO:0000313" key="12">
    <source>
        <dbReference type="EMBL" id="MFC5723130.1"/>
    </source>
</evidence>
<dbReference type="NCBIfam" id="TIGR00831">
    <property type="entry name" value="a_cpa1"/>
    <property type="match status" value="1"/>
</dbReference>
<feature type="transmembrane region" description="Helical" evidence="10">
    <location>
        <begin position="347"/>
        <end position="369"/>
    </location>
</feature>
<evidence type="ECO:0000256" key="8">
    <source>
        <dbReference type="ARBA" id="ARBA00023136"/>
    </source>
</evidence>
<keyword evidence="13" id="KW-1185">Reference proteome</keyword>
<evidence type="ECO:0000256" key="5">
    <source>
        <dbReference type="ARBA" id="ARBA00022989"/>
    </source>
</evidence>
<comment type="subcellular location">
    <subcellularLocation>
        <location evidence="1 10">Cell membrane</location>
        <topology evidence="1 10">Multi-pass membrane protein</topology>
    </subcellularLocation>
</comment>
<evidence type="ECO:0000256" key="10">
    <source>
        <dbReference type="RuleBase" id="RU366002"/>
    </source>
</evidence>
<comment type="caution">
    <text evidence="10">Lacks conserved residue(s) required for the propagation of feature annotation.</text>
</comment>
<dbReference type="Gene3D" id="6.10.140.1330">
    <property type="match status" value="1"/>
</dbReference>
<gene>
    <name evidence="12" type="ORF">ACFP1Z_23455</name>
</gene>
<dbReference type="Pfam" id="PF00999">
    <property type="entry name" value="Na_H_Exchanger"/>
    <property type="match status" value="1"/>
</dbReference>
<accession>A0ABW0Z962</accession>
<protein>
    <submittedName>
        <fullName evidence="12">Na+/H+ antiporter</fullName>
    </submittedName>
</protein>
<organism evidence="12 13">
    <name type="scientific">Streptomyces gamaensis</name>
    <dbReference type="NCBI Taxonomy" id="1763542"/>
    <lineage>
        <taxon>Bacteria</taxon>
        <taxon>Bacillati</taxon>
        <taxon>Actinomycetota</taxon>
        <taxon>Actinomycetes</taxon>
        <taxon>Kitasatosporales</taxon>
        <taxon>Streptomycetaceae</taxon>
        <taxon>Streptomyces</taxon>
    </lineage>
</organism>
<evidence type="ECO:0000256" key="9">
    <source>
        <dbReference type="ARBA" id="ARBA00023201"/>
    </source>
</evidence>
<comment type="caution">
    <text evidence="12">The sequence shown here is derived from an EMBL/GenBank/DDBJ whole genome shotgun (WGS) entry which is preliminary data.</text>
</comment>